<evidence type="ECO:0000313" key="2">
    <source>
        <dbReference type="Proteomes" id="UP000184096"/>
    </source>
</evidence>
<proteinExistence type="predicted"/>
<sequence length="79" mass="8812">MEEGVSKSRHLNMRRAVKKETQCSGDRLIWDKLATEALELARVTPPGPERNEALKLAGLLRSTADARGLVFATRGRPRK</sequence>
<dbReference type="AlphaFoldDB" id="A0A1M7UQH5"/>
<accession>A0A1M7UQH5</accession>
<reference evidence="1" key="1">
    <citation type="submission" date="2016-11" db="EMBL/GenBank/DDBJ databases">
        <authorList>
            <person name="Jaros S."/>
            <person name="Januszkiewicz K."/>
            <person name="Wedrychowicz H."/>
        </authorList>
    </citation>
    <scope>NUCLEOTIDE SEQUENCE [LARGE SCALE GENOMIC DNA]</scope>
    <source>
        <strain evidence="1">GAS401</strain>
    </source>
</reference>
<name>A0A1M7UQH5_9BRAD</name>
<organism evidence="1 2">
    <name type="scientific">Bradyrhizobium erythrophlei</name>
    <dbReference type="NCBI Taxonomy" id="1437360"/>
    <lineage>
        <taxon>Bacteria</taxon>
        <taxon>Pseudomonadati</taxon>
        <taxon>Pseudomonadota</taxon>
        <taxon>Alphaproteobacteria</taxon>
        <taxon>Hyphomicrobiales</taxon>
        <taxon>Nitrobacteraceae</taxon>
        <taxon>Bradyrhizobium</taxon>
    </lineage>
</organism>
<keyword evidence="2" id="KW-1185">Reference proteome</keyword>
<dbReference type="Proteomes" id="UP000184096">
    <property type="component" value="Chromosome I"/>
</dbReference>
<protein>
    <submittedName>
        <fullName evidence="1">Uncharacterized protein</fullName>
    </submittedName>
</protein>
<evidence type="ECO:0000313" key="1">
    <source>
        <dbReference type="EMBL" id="SHN85291.1"/>
    </source>
</evidence>
<gene>
    <name evidence="1" type="ORF">SAMN05444170_6240</name>
</gene>
<dbReference type="EMBL" id="LT670849">
    <property type="protein sequence ID" value="SHN85291.1"/>
    <property type="molecule type" value="Genomic_DNA"/>
</dbReference>